<comment type="caution">
    <text evidence="2">The sequence shown here is derived from an EMBL/GenBank/DDBJ whole genome shotgun (WGS) entry which is preliminary data.</text>
</comment>
<protein>
    <submittedName>
        <fullName evidence="2">Glutathione-disulfide reductase</fullName>
        <ecNumber evidence="2">1.8.1.7</ecNumber>
    </submittedName>
</protein>
<proteinExistence type="predicted"/>
<organism evidence="2 3">
    <name type="scientific">Helianthus annuus</name>
    <name type="common">Common sunflower</name>
    <dbReference type="NCBI Taxonomy" id="4232"/>
    <lineage>
        <taxon>Eukaryota</taxon>
        <taxon>Viridiplantae</taxon>
        <taxon>Streptophyta</taxon>
        <taxon>Embryophyta</taxon>
        <taxon>Tracheophyta</taxon>
        <taxon>Spermatophyta</taxon>
        <taxon>Magnoliopsida</taxon>
        <taxon>eudicotyledons</taxon>
        <taxon>Gunneridae</taxon>
        <taxon>Pentapetalae</taxon>
        <taxon>asterids</taxon>
        <taxon>campanulids</taxon>
        <taxon>Asterales</taxon>
        <taxon>Asteraceae</taxon>
        <taxon>Asteroideae</taxon>
        <taxon>Heliantheae alliance</taxon>
        <taxon>Heliantheae</taxon>
        <taxon>Helianthus</taxon>
    </lineage>
</organism>
<dbReference type="GO" id="GO:0004362">
    <property type="term" value="F:glutathione-disulfide reductase (NADPH) activity"/>
    <property type="evidence" value="ECO:0007669"/>
    <property type="project" value="UniProtKB-EC"/>
</dbReference>
<keyword evidence="1" id="KW-0812">Transmembrane</keyword>
<evidence type="ECO:0000256" key="1">
    <source>
        <dbReference type="SAM" id="Phobius"/>
    </source>
</evidence>
<dbReference type="EC" id="1.8.1.7" evidence="2"/>
<evidence type="ECO:0000313" key="2">
    <source>
        <dbReference type="EMBL" id="KAF5788259.1"/>
    </source>
</evidence>
<keyword evidence="1" id="KW-0472">Membrane</keyword>
<dbReference type="Proteomes" id="UP000215914">
    <property type="component" value="Unassembled WGS sequence"/>
</dbReference>
<feature type="transmembrane region" description="Helical" evidence="1">
    <location>
        <begin position="41"/>
        <end position="61"/>
    </location>
</feature>
<dbReference type="EMBL" id="MNCJ02000325">
    <property type="protein sequence ID" value="KAF5788259.1"/>
    <property type="molecule type" value="Genomic_DNA"/>
</dbReference>
<keyword evidence="1" id="KW-1133">Transmembrane helix</keyword>
<gene>
    <name evidence="2" type="ORF">HanXRQr2_Chr10g0462041</name>
</gene>
<keyword evidence="3" id="KW-1185">Reference proteome</keyword>
<dbReference type="AlphaFoldDB" id="A0A9K3I0V3"/>
<evidence type="ECO:0000313" key="3">
    <source>
        <dbReference type="Proteomes" id="UP000215914"/>
    </source>
</evidence>
<name>A0A9K3I0V3_HELAN</name>
<reference evidence="2" key="1">
    <citation type="journal article" date="2017" name="Nature">
        <title>The sunflower genome provides insights into oil metabolism, flowering and Asterid evolution.</title>
        <authorList>
            <person name="Badouin H."/>
            <person name="Gouzy J."/>
            <person name="Grassa C.J."/>
            <person name="Murat F."/>
            <person name="Staton S.E."/>
            <person name="Cottret L."/>
            <person name="Lelandais-Briere C."/>
            <person name="Owens G.L."/>
            <person name="Carrere S."/>
            <person name="Mayjonade B."/>
            <person name="Legrand L."/>
            <person name="Gill N."/>
            <person name="Kane N.C."/>
            <person name="Bowers J.E."/>
            <person name="Hubner S."/>
            <person name="Bellec A."/>
            <person name="Berard A."/>
            <person name="Berges H."/>
            <person name="Blanchet N."/>
            <person name="Boniface M.C."/>
            <person name="Brunel D."/>
            <person name="Catrice O."/>
            <person name="Chaidir N."/>
            <person name="Claudel C."/>
            <person name="Donnadieu C."/>
            <person name="Faraut T."/>
            <person name="Fievet G."/>
            <person name="Helmstetter N."/>
            <person name="King M."/>
            <person name="Knapp S.J."/>
            <person name="Lai Z."/>
            <person name="Le Paslier M.C."/>
            <person name="Lippi Y."/>
            <person name="Lorenzon L."/>
            <person name="Mandel J.R."/>
            <person name="Marage G."/>
            <person name="Marchand G."/>
            <person name="Marquand E."/>
            <person name="Bret-Mestries E."/>
            <person name="Morien E."/>
            <person name="Nambeesan S."/>
            <person name="Nguyen T."/>
            <person name="Pegot-Espagnet P."/>
            <person name="Pouilly N."/>
            <person name="Raftis F."/>
            <person name="Sallet E."/>
            <person name="Schiex T."/>
            <person name="Thomas J."/>
            <person name="Vandecasteele C."/>
            <person name="Vares D."/>
            <person name="Vear F."/>
            <person name="Vautrin S."/>
            <person name="Crespi M."/>
            <person name="Mangin B."/>
            <person name="Burke J.M."/>
            <person name="Salse J."/>
            <person name="Munos S."/>
            <person name="Vincourt P."/>
            <person name="Rieseberg L.H."/>
            <person name="Langlade N.B."/>
        </authorList>
    </citation>
    <scope>NUCLEOTIDE SEQUENCE</scope>
    <source>
        <tissue evidence="2">Leaves</tissue>
    </source>
</reference>
<reference evidence="2" key="2">
    <citation type="submission" date="2020-06" db="EMBL/GenBank/DDBJ databases">
        <title>Helianthus annuus Genome sequencing and assembly Release 2.</title>
        <authorList>
            <person name="Gouzy J."/>
            <person name="Langlade N."/>
            <person name="Munos S."/>
        </authorList>
    </citation>
    <scope>NUCLEOTIDE SEQUENCE</scope>
    <source>
        <tissue evidence="2">Leaves</tissue>
    </source>
</reference>
<dbReference type="Gramene" id="mRNA:HanXRQr2_Chr10g0462041">
    <property type="protein sequence ID" value="CDS:HanXRQr2_Chr10g0462041.1"/>
    <property type="gene ID" value="HanXRQr2_Chr10g0462041"/>
</dbReference>
<keyword evidence="2" id="KW-0560">Oxidoreductase</keyword>
<sequence length="66" mass="7318">MGYRLFAIRTELTNSAKPPRSYDFEVLTIGVSSGGVRASRFTANFGALVAVSSFRLLLYLLRLSQM</sequence>
<accession>A0A9K3I0V3</accession>